<dbReference type="InterPro" id="IPR007630">
    <property type="entry name" value="RNA_pol_sigma70_r4"/>
</dbReference>
<keyword evidence="3" id="KW-0731">Sigma factor</keyword>
<evidence type="ECO:0000256" key="2">
    <source>
        <dbReference type="ARBA" id="ARBA00023015"/>
    </source>
</evidence>
<keyword evidence="10" id="KW-1185">Reference proteome</keyword>
<dbReference type="Pfam" id="PF04545">
    <property type="entry name" value="Sigma70_r4"/>
    <property type="match status" value="1"/>
</dbReference>
<dbReference type="GO" id="GO:0016987">
    <property type="term" value="F:sigma factor activity"/>
    <property type="evidence" value="ECO:0007669"/>
    <property type="project" value="UniProtKB-KW"/>
</dbReference>
<dbReference type="SUPFAM" id="SSF88659">
    <property type="entry name" value="Sigma3 and sigma4 domains of RNA polymerase sigma factors"/>
    <property type="match status" value="1"/>
</dbReference>
<keyword evidence="4" id="KW-0238">DNA-binding</keyword>
<dbReference type="InterPro" id="IPR039425">
    <property type="entry name" value="RNA_pol_sigma-70-like"/>
</dbReference>
<organism evidence="9 10">
    <name type="scientific">Thalassotalea litorea</name>
    <dbReference type="NCBI Taxonomy" id="2020715"/>
    <lineage>
        <taxon>Bacteria</taxon>
        <taxon>Pseudomonadati</taxon>
        <taxon>Pseudomonadota</taxon>
        <taxon>Gammaproteobacteria</taxon>
        <taxon>Alteromonadales</taxon>
        <taxon>Colwelliaceae</taxon>
        <taxon>Thalassotalea</taxon>
    </lineage>
</organism>
<evidence type="ECO:0000313" key="9">
    <source>
        <dbReference type="EMBL" id="TLU67377.1"/>
    </source>
</evidence>
<evidence type="ECO:0000256" key="4">
    <source>
        <dbReference type="ARBA" id="ARBA00023125"/>
    </source>
</evidence>
<dbReference type="Pfam" id="PF04542">
    <property type="entry name" value="Sigma70_r2"/>
    <property type="match status" value="1"/>
</dbReference>
<feature type="domain" description="RNA polymerase sigma-70 region 4" evidence="8">
    <location>
        <begin position="161"/>
        <end position="209"/>
    </location>
</feature>
<dbReference type="InterPro" id="IPR013325">
    <property type="entry name" value="RNA_pol_sigma_r2"/>
</dbReference>
<evidence type="ECO:0000313" key="10">
    <source>
        <dbReference type="Proteomes" id="UP000307790"/>
    </source>
</evidence>
<dbReference type="GO" id="GO:0006352">
    <property type="term" value="P:DNA-templated transcription initiation"/>
    <property type="evidence" value="ECO:0007669"/>
    <property type="project" value="InterPro"/>
</dbReference>
<dbReference type="NCBIfam" id="TIGR02937">
    <property type="entry name" value="sigma70-ECF"/>
    <property type="match status" value="1"/>
</dbReference>
<dbReference type="SUPFAM" id="SSF88946">
    <property type="entry name" value="Sigma2 domain of RNA polymerase sigma factors"/>
    <property type="match status" value="1"/>
</dbReference>
<dbReference type="PANTHER" id="PTHR43133">
    <property type="entry name" value="RNA POLYMERASE ECF-TYPE SIGMA FACTO"/>
    <property type="match status" value="1"/>
</dbReference>
<evidence type="ECO:0000256" key="1">
    <source>
        <dbReference type="ARBA" id="ARBA00010641"/>
    </source>
</evidence>
<evidence type="ECO:0000256" key="6">
    <source>
        <dbReference type="SAM" id="MobiDB-lite"/>
    </source>
</evidence>
<dbReference type="CDD" id="cd06171">
    <property type="entry name" value="Sigma70_r4"/>
    <property type="match status" value="1"/>
</dbReference>
<comment type="similarity">
    <text evidence="1">Belongs to the sigma-70 factor family. ECF subfamily.</text>
</comment>
<proteinExistence type="inferred from homology"/>
<sequence length="221" mass="25397">MQTDTSANTNTRANRLPNQGSRSNNRTMNPDNNHQQLADWLAAVAEERDKIAFTGLFKFFAPKIQRIAHQQFSSEAQAHEVVQETMSNVWRKAHLYSPQKGAPTTWVYTIMRNVSFDMLRKIKSKKEDNLSEDIWPLVEAESAETDVYADHLQQNQILAHLDKLPENQKQVVKGFYFLEMSQEQLAQHLNLPLGTVKSRLRLALAKLKQQLSDQQVGEHDD</sequence>
<dbReference type="OrthoDB" id="9784272at2"/>
<evidence type="ECO:0000256" key="5">
    <source>
        <dbReference type="ARBA" id="ARBA00023163"/>
    </source>
</evidence>
<dbReference type="Gene3D" id="1.10.1740.10">
    <property type="match status" value="1"/>
</dbReference>
<dbReference type="GO" id="GO:0003677">
    <property type="term" value="F:DNA binding"/>
    <property type="evidence" value="ECO:0007669"/>
    <property type="project" value="InterPro"/>
</dbReference>
<accession>A0A5R9ITF0</accession>
<evidence type="ECO:0000256" key="3">
    <source>
        <dbReference type="ARBA" id="ARBA00023082"/>
    </source>
</evidence>
<dbReference type="InterPro" id="IPR014284">
    <property type="entry name" value="RNA_pol_sigma-70_dom"/>
</dbReference>
<evidence type="ECO:0000259" key="7">
    <source>
        <dbReference type="Pfam" id="PF04542"/>
    </source>
</evidence>
<reference evidence="9 10" key="1">
    <citation type="submission" date="2019-05" db="EMBL/GenBank/DDBJ databases">
        <title>Genome sequences of Thalassotalea litorea 1K03283.</title>
        <authorList>
            <person name="Zhang D."/>
        </authorList>
    </citation>
    <scope>NUCLEOTIDE SEQUENCE [LARGE SCALE GENOMIC DNA]</scope>
    <source>
        <strain evidence="9 10">MCCC 1K03283</strain>
    </source>
</reference>
<evidence type="ECO:0000259" key="8">
    <source>
        <dbReference type="Pfam" id="PF04545"/>
    </source>
</evidence>
<dbReference type="PANTHER" id="PTHR43133:SF62">
    <property type="entry name" value="RNA POLYMERASE SIGMA FACTOR SIGZ"/>
    <property type="match status" value="1"/>
</dbReference>
<name>A0A5R9ITF0_9GAMM</name>
<dbReference type="Gene3D" id="1.10.10.10">
    <property type="entry name" value="Winged helix-like DNA-binding domain superfamily/Winged helix DNA-binding domain"/>
    <property type="match status" value="1"/>
</dbReference>
<gene>
    <name evidence="9" type="ORF">FE810_03605</name>
</gene>
<comment type="caution">
    <text evidence="9">The sequence shown here is derived from an EMBL/GenBank/DDBJ whole genome shotgun (WGS) entry which is preliminary data.</text>
</comment>
<keyword evidence="5" id="KW-0804">Transcription</keyword>
<protein>
    <submittedName>
        <fullName evidence="9">Sigma-70 family RNA polymerase sigma factor</fullName>
    </submittedName>
</protein>
<dbReference type="InterPro" id="IPR036388">
    <property type="entry name" value="WH-like_DNA-bd_sf"/>
</dbReference>
<dbReference type="EMBL" id="VCBC01000003">
    <property type="protein sequence ID" value="TLU67377.1"/>
    <property type="molecule type" value="Genomic_DNA"/>
</dbReference>
<keyword evidence="2" id="KW-0805">Transcription regulation</keyword>
<dbReference type="NCBIfam" id="NF009178">
    <property type="entry name" value="PRK12526.1"/>
    <property type="match status" value="1"/>
</dbReference>
<feature type="region of interest" description="Disordered" evidence="6">
    <location>
        <begin position="1"/>
        <end position="33"/>
    </location>
</feature>
<dbReference type="AlphaFoldDB" id="A0A5R9ITF0"/>
<feature type="domain" description="RNA polymerase sigma-70 region 2" evidence="7">
    <location>
        <begin position="60"/>
        <end position="122"/>
    </location>
</feature>
<dbReference type="InterPro" id="IPR007627">
    <property type="entry name" value="RNA_pol_sigma70_r2"/>
</dbReference>
<dbReference type="InterPro" id="IPR013324">
    <property type="entry name" value="RNA_pol_sigma_r3/r4-like"/>
</dbReference>
<dbReference type="Proteomes" id="UP000307790">
    <property type="component" value="Unassembled WGS sequence"/>
</dbReference>